<dbReference type="EMBL" id="ATAM02000002">
    <property type="protein sequence ID" value="KAL0253530.1"/>
    <property type="molecule type" value="Genomic_DNA"/>
</dbReference>
<gene>
    <name evidence="1" type="ORF">I308_100903</name>
</gene>
<keyword evidence="2" id="KW-1185">Reference proteome</keyword>
<comment type="caution">
    <text evidence="1">The sequence shown here is derived from an EMBL/GenBank/DDBJ whole genome shotgun (WGS) entry which is preliminary data.</text>
</comment>
<dbReference type="Proteomes" id="UP000054399">
    <property type="component" value="Unassembled WGS sequence"/>
</dbReference>
<dbReference type="RefSeq" id="XP_066615751.1">
    <property type="nucleotide sequence ID" value="XM_066755465.1"/>
</dbReference>
<protein>
    <submittedName>
        <fullName evidence="1">Uncharacterized protein</fullName>
    </submittedName>
</protein>
<sequence>MIPFYKPIPAPPAIFKDQPLPEQNANFLPKILFHWVTPVMKAGYSRLLEADDLWNLATDLKCKTVSDHLRANFLSRTPHPSAFHRLTLLSIAVPLPQTRPPRLVLLRILRPDTGD</sequence>
<dbReference type="GeneID" id="91987761"/>
<proteinExistence type="predicted"/>
<reference evidence="1" key="2">
    <citation type="submission" date="2024-01" db="EMBL/GenBank/DDBJ databases">
        <title>Comparative genomics of Cryptococcus and Kwoniella reveals pathogenesis evolution and contrasting modes of karyotype evolution via chromosome fusion or intercentromeric recombination.</title>
        <authorList>
            <person name="Coelho M.A."/>
            <person name="David-Palma M."/>
            <person name="Shea T."/>
            <person name="Bowers K."/>
            <person name="Mcginley-Smith S."/>
            <person name="Mohammad A.W."/>
            <person name="Gnirke A."/>
            <person name="Yurkov A.M."/>
            <person name="Nowrousian M."/>
            <person name="Sun S."/>
            <person name="Cuomo C.A."/>
            <person name="Heitman J."/>
        </authorList>
    </citation>
    <scope>NUCLEOTIDE SEQUENCE</scope>
    <source>
        <strain evidence="1">IND107</strain>
    </source>
</reference>
<evidence type="ECO:0000313" key="1">
    <source>
        <dbReference type="EMBL" id="KAL0253530.1"/>
    </source>
</evidence>
<name>A0ABR3C058_9TREE</name>
<evidence type="ECO:0000313" key="2">
    <source>
        <dbReference type="Proteomes" id="UP000054399"/>
    </source>
</evidence>
<accession>A0ABR3C058</accession>
<reference evidence="1" key="1">
    <citation type="submission" date="2015-01" db="EMBL/GenBank/DDBJ databases">
        <authorList>
            <consortium name="The Broad Institute Genomics Platform"/>
            <person name="Cuomo C."/>
            <person name="Litvintseva A."/>
            <person name="Chen Y."/>
            <person name="Heitman J."/>
            <person name="Sun S."/>
            <person name="Springer D."/>
            <person name="Dromer F."/>
            <person name="Young S."/>
            <person name="Zeng Q."/>
            <person name="Gargeya S."/>
            <person name="Abouelleil A."/>
            <person name="Alvarado L."/>
            <person name="Chapman S.B."/>
            <person name="Gainer-Dewar J."/>
            <person name="Goldberg J."/>
            <person name="Griggs A."/>
            <person name="Gujja S."/>
            <person name="Hansen M."/>
            <person name="Howarth C."/>
            <person name="Imamovic A."/>
            <person name="Larimer J."/>
            <person name="Murphy C."/>
            <person name="Naylor J."/>
            <person name="Pearson M."/>
            <person name="Priest M."/>
            <person name="Roberts A."/>
            <person name="Saif S."/>
            <person name="Shea T."/>
            <person name="Sykes S."/>
            <person name="Wortman J."/>
            <person name="Nusbaum C."/>
            <person name="Birren B."/>
        </authorList>
    </citation>
    <scope>NUCLEOTIDE SEQUENCE</scope>
    <source>
        <strain evidence="1">IND107</strain>
    </source>
</reference>
<organism evidence="1 2">
    <name type="scientific">Cryptococcus tetragattii IND107</name>
    <dbReference type="NCBI Taxonomy" id="1296105"/>
    <lineage>
        <taxon>Eukaryota</taxon>
        <taxon>Fungi</taxon>
        <taxon>Dikarya</taxon>
        <taxon>Basidiomycota</taxon>
        <taxon>Agaricomycotina</taxon>
        <taxon>Tremellomycetes</taxon>
        <taxon>Tremellales</taxon>
        <taxon>Cryptococcaceae</taxon>
        <taxon>Cryptococcus</taxon>
        <taxon>Cryptococcus gattii species complex</taxon>
    </lineage>
</organism>